<proteinExistence type="predicted"/>
<accession>A0A915AV63</accession>
<evidence type="ECO:0000313" key="1">
    <source>
        <dbReference type="Proteomes" id="UP000887569"/>
    </source>
</evidence>
<keyword evidence="1" id="KW-1185">Reference proteome</keyword>
<protein>
    <submittedName>
        <fullName evidence="2">Uncharacterized protein</fullName>
    </submittedName>
</protein>
<name>A0A915AV63_PARUN</name>
<dbReference type="Proteomes" id="UP000887569">
    <property type="component" value="Unplaced"/>
</dbReference>
<organism evidence="1 2">
    <name type="scientific">Parascaris univalens</name>
    <name type="common">Nematode worm</name>
    <dbReference type="NCBI Taxonomy" id="6257"/>
    <lineage>
        <taxon>Eukaryota</taxon>
        <taxon>Metazoa</taxon>
        <taxon>Ecdysozoa</taxon>
        <taxon>Nematoda</taxon>
        <taxon>Chromadorea</taxon>
        <taxon>Rhabditida</taxon>
        <taxon>Spirurina</taxon>
        <taxon>Ascaridomorpha</taxon>
        <taxon>Ascaridoidea</taxon>
        <taxon>Ascarididae</taxon>
        <taxon>Parascaris</taxon>
    </lineage>
</organism>
<reference evidence="2" key="1">
    <citation type="submission" date="2022-11" db="UniProtKB">
        <authorList>
            <consortium name="WormBaseParasite"/>
        </authorList>
    </citation>
    <scope>IDENTIFICATION</scope>
</reference>
<sequence length="100" mass="11617">MPGYRKIPNWGRTCGKNSLSLDTATAIYHRQLVASIRFNFMGIGRELSTIRNVQPSRDTGYNKIIFEFLVRSKVYLTQWCFRLVSSSYIALLKFLEPHIN</sequence>
<dbReference type="WBParaSite" id="PgR017X_g023_t01">
    <property type="protein sequence ID" value="PgR017X_g023_t01"/>
    <property type="gene ID" value="PgR017X_g023"/>
</dbReference>
<evidence type="ECO:0000313" key="2">
    <source>
        <dbReference type="WBParaSite" id="PgR017X_g023_t01"/>
    </source>
</evidence>
<dbReference type="AlphaFoldDB" id="A0A915AV63"/>